<dbReference type="InterPro" id="IPR046348">
    <property type="entry name" value="SIS_dom_sf"/>
</dbReference>
<comment type="caution">
    <text evidence="1">The sequence shown here is derived from an EMBL/GenBank/DDBJ whole genome shotgun (WGS) entry which is preliminary data.</text>
</comment>
<dbReference type="EMBL" id="JRZE01000001">
    <property type="protein sequence ID" value="KHF46055.1"/>
    <property type="molecule type" value="Genomic_DNA"/>
</dbReference>
<dbReference type="SUPFAM" id="SSF53697">
    <property type="entry name" value="SIS domain"/>
    <property type="match status" value="1"/>
</dbReference>
<organism evidence="1 2">
    <name type="scientific">Saccharomonospora viridis</name>
    <dbReference type="NCBI Taxonomy" id="1852"/>
    <lineage>
        <taxon>Bacteria</taxon>
        <taxon>Bacillati</taxon>
        <taxon>Actinomycetota</taxon>
        <taxon>Actinomycetes</taxon>
        <taxon>Pseudonocardiales</taxon>
        <taxon>Pseudonocardiaceae</taxon>
        <taxon>Saccharomonospora</taxon>
    </lineage>
</organism>
<dbReference type="GO" id="GO:1901135">
    <property type="term" value="P:carbohydrate derivative metabolic process"/>
    <property type="evidence" value="ECO:0007669"/>
    <property type="project" value="InterPro"/>
</dbReference>
<sequence length="368" mass="38104">MTRPVPMALDDSLLDDPTRLAEADGEDLLRAAAMAGAQVRATVETAAELGLADRLDMGRPRSLVLLTRPGVGRTAASLLKSLVMASSSAPVVTSDVVPSWVGALDVVFVHTDDPYDTELALSLERAARYGAGVVLSAPSEGPVASSVAGRGLVLAPRVPVPAELALPRALAAGLLTANTLGLSVADVEGLADRLDHEAERCHPGQESFVNPAKSLALRLAEHTPLLWGLDNVAVAVAEHAAYALATHAAVVSEVSHYQHALTRSALRRAVLKSFAVDTIFADPDESEGDVLPIRLVLLSIITGQAADHVRRHAGELLPSADVQAPADEITADDAGRAAVLALRFELAALYLGLAAGTIGGAGRASETT</sequence>
<evidence type="ECO:0000313" key="1">
    <source>
        <dbReference type="EMBL" id="KHF46055.1"/>
    </source>
</evidence>
<reference evidence="1 2" key="1">
    <citation type="submission" date="2014-10" db="EMBL/GenBank/DDBJ databases">
        <title>Genome sequence of Micropolyspora internatus JCM3315.</title>
        <authorList>
            <person name="Shin S.-K."/>
            <person name="Yi H."/>
        </authorList>
    </citation>
    <scope>NUCLEOTIDE SEQUENCE [LARGE SCALE GENOMIC DNA]</scope>
    <source>
        <strain evidence="1 2">JCM 3315</strain>
    </source>
</reference>
<proteinExistence type="predicted"/>
<evidence type="ECO:0000313" key="2">
    <source>
        <dbReference type="Proteomes" id="UP000030848"/>
    </source>
</evidence>
<dbReference type="AlphaFoldDB" id="A0A837DFQ7"/>
<dbReference type="GO" id="GO:0097367">
    <property type="term" value="F:carbohydrate derivative binding"/>
    <property type="evidence" value="ECO:0007669"/>
    <property type="project" value="InterPro"/>
</dbReference>
<dbReference type="Proteomes" id="UP000030848">
    <property type="component" value="Unassembled WGS sequence"/>
</dbReference>
<protein>
    <recommendedName>
        <fullName evidence="3">Phospho-glucose isomerase C-terminal SIS domain-containing protein</fullName>
    </recommendedName>
</protein>
<gene>
    <name evidence="1" type="ORF">MINT15_03560</name>
</gene>
<accession>A0A837DFQ7</accession>
<evidence type="ECO:0008006" key="3">
    <source>
        <dbReference type="Google" id="ProtNLM"/>
    </source>
</evidence>
<name>A0A837DFQ7_9PSEU</name>